<dbReference type="NCBIfam" id="NF037997">
    <property type="entry name" value="Na_Pi_symport"/>
    <property type="match status" value="1"/>
</dbReference>
<evidence type="ECO:0000313" key="8">
    <source>
        <dbReference type="Proteomes" id="UP001357733"/>
    </source>
</evidence>
<dbReference type="GO" id="GO:0005436">
    <property type="term" value="F:sodium:phosphate symporter activity"/>
    <property type="evidence" value="ECO:0007669"/>
    <property type="project" value="InterPro"/>
</dbReference>
<keyword evidence="2" id="KW-1003">Cell membrane</keyword>
<dbReference type="RefSeq" id="WP_324618751.1">
    <property type="nucleotide sequence ID" value="NZ_JAYKOT010000001.1"/>
</dbReference>
<evidence type="ECO:0000256" key="4">
    <source>
        <dbReference type="ARBA" id="ARBA00022989"/>
    </source>
</evidence>
<dbReference type="GO" id="GO:0005886">
    <property type="term" value="C:plasma membrane"/>
    <property type="evidence" value="ECO:0007669"/>
    <property type="project" value="UniProtKB-SubCell"/>
</dbReference>
<name>A0AAW9MNV6_9FIRM</name>
<evidence type="ECO:0000313" key="7">
    <source>
        <dbReference type="EMBL" id="MEB3428719.1"/>
    </source>
</evidence>
<feature type="transmembrane region" description="Helical" evidence="6">
    <location>
        <begin position="49"/>
        <end position="74"/>
    </location>
</feature>
<comment type="caution">
    <text evidence="7">The sequence shown here is derived from an EMBL/GenBank/DDBJ whole genome shotgun (WGS) entry which is preliminary data.</text>
</comment>
<dbReference type="GO" id="GO:0044341">
    <property type="term" value="P:sodium-dependent phosphate transport"/>
    <property type="evidence" value="ECO:0007669"/>
    <property type="project" value="InterPro"/>
</dbReference>
<evidence type="ECO:0000256" key="3">
    <source>
        <dbReference type="ARBA" id="ARBA00022692"/>
    </source>
</evidence>
<dbReference type="InterPro" id="IPR003841">
    <property type="entry name" value="Na/Pi_transpt"/>
</dbReference>
<proteinExistence type="predicted"/>
<keyword evidence="8" id="KW-1185">Reference proteome</keyword>
<evidence type="ECO:0000256" key="6">
    <source>
        <dbReference type="SAM" id="Phobius"/>
    </source>
</evidence>
<keyword evidence="4 6" id="KW-1133">Transmembrane helix</keyword>
<keyword evidence="3 6" id="KW-0812">Transmembrane</keyword>
<feature type="transmembrane region" description="Helical" evidence="6">
    <location>
        <begin position="6"/>
        <end position="28"/>
    </location>
</feature>
<dbReference type="EMBL" id="JAYKOT010000001">
    <property type="protein sequence ID" value="MEB3428719.1"/>
    <property type="molecule type" value="Genomic_DNA"/>
</dbReference>
<dbReference type="PANTHER" id="PTHR10010:SF46">
    <property type="entry name" value="SODIUM-DEPENDENT PHOSPHATE TRANSPORT PROTEIN 2B"/>
    <property type="match status" value="1"/>
</dbReference>
<sequence>MDILNYIGLLGGLALFLYGMDLMSDALASVSGSKLKQILESLTSSNLKGILLGAGITAIIQSSSGTTVIVVGLVNSGIMTLNQAASVIMGANIGTTMTAWILSLASISSDNLLIELLKPTSFFANPSSYRCYFDNEEKVSEE</sequence>
<feature type="transmembrane region" description="Helical" evidence="6">
    <location>
        <begin position="86"/>
        <end position="107"/>
    </location>
</feature>
<protein>
    <submittedName>
        <fullName evidence="7">Na/Pi symporter</fullName>
    </submittedName>
</protein>
<dbReference type="PANTHER" id="PTHR10010">
    <property type="entry name" value="SOLUTE CARRIER FAMILY 34 SODIUM PHOSPHATE , MEMBER 2-RELATED"/>
    <property type="match status" value="1"/>
</dbReference>
<evidence type="ECO:0000256" key="1">
    <source>
        <dbReference type="ARBA" id="ARBA00004651"/>
    </source>
</evidence>
<accession>A0AAW9MNV6</accession>
<evidence type="ECO:0000256" key="5">
    <source>
        <dbReference type="ARBA" id="ARBA00023136"/>
    </source>
</evidence>
<organism evidence="7 8">
    <name type="scientific">Citroniella saccharovorans</name>
    <dbReference type="NCBI Taxonomy" id="2053367"/>
    <lineage>
        <taxon>Bacteria</taxon>
        <taxon>Bacillati</taxon>
        <taxon>Bacillota</taxon>
        <taxon>Tissierellia</taxon>
        <taxon>Tissierellales</taxon>
        <taxon>Peptoniphilaceae</taxon>
        <taxon>Citroniella</taxon>
    </lineage>
</organism>
<dbReference type="Pfam" id="PF02690">
    <property type="entry name" value="Na_Pi_cotrans"/>
    <property type="match status" value="1"/>
</dbReference>
<keyword evidence="5 6" id="KW-0472">Membrane</keyword>
<reference evidence="7 8" key="1">
    <citation type="submission" date="2024-01" db="EMBL/GenBank/DDBJ databases">
        <title>Complete genome sequence of Citroniella saccharovorans strain M6.X9, isolated from human fecal sample.</title>
        <authorList>
            <person name="Cheng G."/>
            <person name="Westerholm M."/>
            <person name="Schnurer A."/>
        </authorList>
    </citation>
    <scope>NUCLEOTIDE SEQUENCE [LARGE SCALE GENOMIC DNA]</scope>
    <source>
        <strain evidence="7 8">DSM 29873</strain>
    </source>
</reference>
<evidence type="ECO:0000256" key="2">
    <source>
        <dbReference type="ARBA" id="ARBA00022475"/>
    </source>
</evidence>
<dbReference type="Proteomes" id="UP001357733">
    <property type="component" value="Unassembled WGS sequence"/>
</dbReference>
<gene>
    <name evidence="7" type="ORF">VLK81_01565</name>
</gene>
<dbReference type="AlphaFoldDB" id="A0AAW9MNV6"/>
<comment type="subcellular location">
    <subcellularLocation>
        <location evidence="1">Cell membrane</location>
        <topology evidence="1">Multi-pass membrane protein</topology>
    </subcellularLocation>
</comment>